<accession>A0A9D2CEZ7</accession>
<keyword evidence="1" id="KW-0812">Transmembrane</keyword>
<dbReference type="AlphaFoldDB" id="A0A9D2CEZ7"/>
<evidence type="ECO:0000313" key="3">
    <source>
        <dbReference type="Proteomes" id="UP000886824"/>
    </source>
</evidence>
<organism evidence="2 3">
    <name type="scientific">Candidatus Intestinimonas merdavium</name>
    <dbReference type="NCBI Taxonomy" id="2838622"/>
    <lineage>
        <taxon>Bacteria</taxon>
        <taxon>Bacillati</taxon>
        <taxon>Bacillota</taxon>
        <taxon>Clostridia</taxon>
        <taxon>Eubacteriales</taxon>
        <taxon>Intestinimonas</taxon>
    </lineage>
</organism>
<evidence type="ECO:0008006" key="4">
    <source>
        <dbReference type="Google" id="ProtNLM"/>
    </source>
</evidence>
<dbReference type="EMBL" id="DXCX01000074">
    <property type="protein sequence ID" value="HIY73710.1"/>
    <property type="molecule type" value="Genomic_DNA"/>
</dbReference>
<evidence type="ECO:0000313" key="2">
    <source>
        <dbReference type="EMBL" id="HIY73710.1"/>
    </source>
</evidence>
<comment type="caution">
    <text evidence="2">The sequence shown here is derived from an EMBL/GenBank/DDBJ whole genome shotgun (WGS) entry which is preliminary data.</text>
</comment>
<proteinExistence type="predicted"/>
<keyword evidence="1" id="KW-0472">Membrane</keyword>
<feature type="transmembrane region" description="Helical" evidence="1">
    <location>
        <begin position="32"/>
        <end position="51"/>
    </location>
</feature>
<reference evidence="2" key="1">
    <citation type="journal article" date="2021" name="PeerJ">
        <title>Extensive microbial diversity within the chicken gut microbiome revealed by metagenomics and culture.</title>
        <authorList>
            <person name="Gilroy R."/>
            <person name="Ravi A."/>
            <person name="Getino M."/>
            <person name="Pursley I."/>
            <person name="Horton D.L."/>
            <person name="Alikhan N.F."/>
            <person name="Baker D."/>
            <person name="Gharbi K."/>
            <person name="Hall N."/>
            <person name="Watson M."/>
            <person name="Adriaenssens E.M."/>
            <person name="Foster-Nyarko E."/>
            <person name="Jarju S."/>
            <person name="Secka A."/>
            <person name="Antonio M."/>
            <person name="Oren A."/>
            <person name="Chaudhuri R.R."/>
            <person name="La Ragione R."/>
            <person name="Hildebrand F."/>
            <person name="Pallen M.J."/>
        </authorList>
    </citation>
    <scope>NUCLEOTIDE SEQUENCE</scope>
    <source>
        <strain evidence="2">CHK33-7979</strain>
    </source>
</reference>
<gene>
    <name evidence="2" type="ORF">H9826_07035</name>
</gene>
<sequence length="142" mass="15759">MKVYHQKNFLIGALLLLLGVLAIAVGIWKGFTIYLVALAVLLLALGIRMLVRSLSKADARRDRINEQDERNQLVLLKARSAAFRTAQIICAQCLAAGLLGCYFLWETELFFLCFGFCLGLGLTLSVMRSVLFIGFLSAEQNT</sequence>
<dbReference type="Proteomes" id="UP000886824">
    <property type="component" value="Unassembled WGS sequence"/>
</dbReference>
<feature type="transmembrane region" description="Helical" evidence="1">
    <location>
        <begin position="86"/>
        <end position="105"/>
    </location>
</feature>
<keyword evidence="1" id="KW-1133">Transmembrane helix</keyword>
<name>A0A9D2CEZ7_9FIRM</name>
<reference evidence="2" key="2">
    <citation type="submission" date="2021-04" db="EMBL/GenBank/DDBJ databases">
        <authorList>
            <person name="Gilroy R."/>
        </authorList>
    </citation>
    <scope>NUCLEOTIDE SEQUENCE</scope>
    <source>
        <strain evidence="2">CHK33-7979</strain>
    </source>
</reference>
<protein>
    <recommendedName>
        <fullName evidence="4">DUF2178 domain-containing protein</fullName>
    </recommendedName>
</protein>
<evidence type="ECO:0000256" key="1">
    <source>
        <dbReference type="SAM" id="Phobius"/>
    </source>
</evidence>
<feature type="transmembrane region" description="Helical" evidence="1">
    <location>
        <begin position="111"/>
        <end position="136"/>
    </location>
</feature>